<protein>
    <submittedName>
        <fullName evidence="3">Caspase family protein</fullName>
    </submittedName>
</protein>
<reference evidence="3" key="1">
    <citation type="journal article" date="2022" name="Genome Biol. Evol.">
        <title>A New Gene Family Diagnostic for Intracellular Biomineralization of Amorphous Ca Carbonates by Cyanobacteria.</title>
        <authorList>
            <person name="Benzerara K."/>
            <person name="Duprat E."/>
            <person name="Bitard-Feildel T."/>
            <person name="Caumes G."/>
            <person name="Cassier-Chauvat C."/>
            <person name="Chauvat F."/>
            <person name="Dezi M."/>
            <person name="Diop S.I."/>
            <person name="Gaschignard G."/>
            <person name="Gorgen S."/>
            <person name="Gugger M."/>
            <person name="Lopez-Garcia P."/>
            <person name="Millet M."/>
            <person name="Skouri-Panet F."/>
            <person name="Moreira D."/>
            <person name="Callebaut I."/>
        </authorList>
    </citation>
    <scope>NUCLEOTIDE SEQUENCE</scope>
    <source>
        <strain evidence="3">G9</strain>
    </source>
</reference>
<dbReference type="Pfam" id="PF00656">
    <property type="entry name" value="Peptidase_C14"/>
    <property type="match status" value="1"/>
</dbReference>
<comment type="caution">
    <text evidence="3">The sequence shown here is derived from an EMBL/GenBank/DDBJ whole genome shotgun (WGS) entry which is preliminary data.</text>
</comment>
<gene>
    <name evidence="3" type="ORF">L3556_00255</name>
</gene>
<dbReference type="Proteomes" id="UP001154265">
    <property type="component" value="Unassembled WGS sequence"/>
</dbReference>
<keyword evidence="1" id="KW-0472">Membrane</keyword>
<accession>A0ABT6ETY5</accession>
<name>A0ABT6ETY5_9SYNE</name>
<dbReference type="InterPro" id="IPR050452">
    <property type="entry name" value="Metacaspase"/>
</dbReference>
<dbReference type="EMBL" id="JAKKUT010000001">
    <property type="protein sequence ID" value="MDG2989368.1"/>
    <property type="molecule type" value="Genomic_DNA"/>
</dbReference>
<dbReference type="Gene3D" id="3.40.50.1460">
    <property type="match status" value="1"/>
</dbReference>
<proteinExistence type="predicted"/>
<dbReference type="InterPro" id="IPR006311">
    <property type="entry name" value="TAT_signal"/>
</dbReference>
<dbReference type="InterPro" id="IPR011189">
    <property type="entry name" value="UCP_caspase_lke"/>
</dbReference>
<evidence type="ECO:0000259" key="2">
    <source>
        <dbReference type="Pfam" id="PF00656"/>
    </source>
</evidence>
<dbReference type="SUPFAM" id="SSF52129">
    <property type="entry name" value="Caspase-like"/>
    <property type="match status" value="1"/>
</dbReference>
<organism evidence="3 4">
    <name type="scientific">Candidatus Synechococcus calcipolaris G9</name>
    <dbReference type="NCBI Taxonomy" id="1497997"/>
    <lineage>
        <taxon>Bacteria</taxon>
        <taxon>Bacillati</taxon>
        <taxon>Cyanobacteriota</taxon>
        <taxon>Cyanophyceae</taxon>
        <taxon>Synechococcales</taxon>
        <taxon>Synechococcaceae</taxon>
        <taxon>Synechococcus</taxon>
    </lineage>
</organism>
<dbReference type="RefSeq" id="WP_277865296.1">
    <property type="nucleotide sequence ID" value="NZ_JAKKUT010000001.1"/>
</dbReference>
<dbReference type="PANTHER" id="PTHR48104:SF30">
    <property type="entry name" value="METACASPASE-1"/>
    <property type="match status" value="1"/>
</dbReference>
<evidence type="ECO:0000313" key="3">
    <source>
        <dbReference type="EMBL" id="MDG2989368.1"/>
    </source>
</evidence>
<dbReference type="InterPro" id="IPR029030">
    <property type="entry name" value="Caspase-like_dom_sf"/>
</dbReference>
<reference evidence="3" key="2">
    <citation type="submission" date="2022-01" db="EMBL/GenBank/DDBJ databases">
        <authorList>
            <person name="Zivanovic Y."/>
            <person name="Moreira D."/>
            <person name="Lopez-Garcia P."/>
        </authorList>
    </citation>
    <scope>NUCLEOTIDE SEQUENCE</scope>
    <source>
        <strain evidence="3">G9</strain>
    </source>
</reference>
<keyword evidence="4" id="KW-1185">Reference proteome</keyword>
<dbReference type="PIRSF" id="PIRSF007398">
    <property type="entry name" value="Sll0148_caspase"/>
    <property type="match status" value="1"/>
</dbReference>
<evidence type="ECO:0000256" key="1">
    <source>
        <dbReference type="ARBA" id="ARBA00023136"/>
    </source>
</evidence>
<sequence>MKLRRREFLQAAGILWLGSSLAQWLGSDRRSLDGIQALAATTGIKRALLIGINQYQHKGFQPLQGCLTDLELQRELLKYRFGFNPADIETLENRAATATAIETALTEYLFQDIKAGDTLVLHFSGYGMVRPDPSRSAPEPALAAVDAIAQPEGTLPLSQILSHWQPQSGSKLIIWLDSGFSPPLTPWITSLGVIPPKTMRPSPPQSPLKPPTLPAGVTLIQAGDIAAETVLDEGVSAGLLTQTLSQHLWATDPPVKIAVSLGLAADDLRRATGSESHLQLQSVNGKNYFPETSLQASAEAVIVDVNQDHKTLRLWLGGVPLGVLQAGGRARMSLSRDPGQPVIELQSATGRWGNGQYSSSTLDLTPGQGLQEVWRLLPRQLSLAIALDNHLEKIERIDAINALASLSYVTVPSGTDQPTDFIVAKNATTGGYGLQWPVGIFLANSCSPEGEAAKAAVRRLSQDFPGLLGNKILGLTVNPDSSQVGMGITLEKLTPQAQSQALSRLYTPRLLGQTPEDIKTDLALTHYDAPLTLATGEQIRYRIQNYGDRPLYLLLLAWDSSRGLVAIPWGTDSDTSPWQIMLASSLRTTVTPWTMQRPSQWLNTYVIASQSPFSQTLEALPTPTDQRPLVIAQSQAIAVATAILQDLHRESPSPDRYALDGRTWGTFCFTLRVV</sequence>
<dbReference type="PROSITE" id="PS51318">
    <property type="entry name" value="TAT"/>
    <property type="match status" value="1"/>
</dbReference>
<feature type="domain" description="Peptidase C14 caspase" evidence="2">
    <location>
        <begin position="45"/>
        <end position="132"/>
    </location>
</feature>
<evidence type="ECO:0000313" key="4">
    <source>
        <dbReference type="Proteomes" id="UP001154265"/>
    </source>
</evidence>
<dbReference type="InterPro" id="IPR011600">
    <property type="entry name" value="Pept_C14_caspase"/>
</dbReference>
<dbReference type="PANTHER" id="PTHR48104">
    <property type="entry name" value="METACASPASE-4"/>
    <property type="match status" value="1"/>
</dbReference>